<name>A0ABS0XD79_9ACTN</name>
<dbReference type="PIRSF" id="PIRSF029171">
    <property type="entry name" value="Esterase_LipA"/>
    <property type="match status" value="1"/>
</dbReference>
<protein>
    <submittedName>
        <fullName evidence="1">Alpha/beta fold hydrolase</fullName>
    </submittedName>
</protein>
<dbReference type="InterPro" id="IPR005152">
    <property type="entry name" value="Lipase_secreted"/>
</dbReference>
<dbReference type="PANTHER" id="PTHR34853">
    <property type="match status" value="1"/>
</dbReference>
<sequence length="408" mass="43005">MAVAILAGAGVADAGPAAPTSAAPAPHARQRGTLLSAELLYTLTSPKDSAAELTASGYDPGAARHGVDAYRLVYRTVDTKGRPTTASGLFTVPRGVQGRLRTVSFAHGTGVHRVDAPSMQRKVFLTGPAITYAAAGFATVAPDYLGMGTGPGKHPWMDVPSETTASLDLLRAARRFAPRTDRTLDRDVLVTGFSQGASAALGLGRALQAGEDRHFRLGALAPISGAYDFGGAEIPALLAGDGELEPRWSVVYAAYTLVAFDRVHDVYENPGEVFRDPAVAELFDGMHTGPQMISALPRTPAELLTPYGRDLLAHPKGGLAAGLRATDSVCKDWKPAAPTRLYMARGDEQATVRNTANCAAAFQESGMRVPVVDLGAVDHQKSRHLGSNVRATAEVVRWFSTLRPGGDR</sequence>
<dbReference type="Gene3D" id="1.10.260.160">
    <property type="match status" value="1"/>
</dbReference>
<evidence type="ECO:0000313" key="1">
    <source>
        <dbReference type="EMBL" id="MBJ3811177.1"/>
    </source>
</evidence>
<dbReference type="PANTHER" id="PTHR34853:SF1">
    <property type="entry name" value="LIPASE 5"/>
    <property type="match status" value="1"/>
</dbReference>
<organism evidence="1 2">
    <name type="scientific">Streptomyces flavofungini</name>
    <dbReference type="NCBI Taxonomy" id="68200"/>
    <lineage>
        <taxon>Bacteria</taxon>
        <taxon>Bacillati</taxon>
        <taxon>Actinomycetota</taxon>
        <taxon>Actinomycetes</taxon>
        <taxon>Kitasatosporales</taxon>
        <taxon>Streptomycetaceae</taxon>
        <taxon>Streptomyces</taxon>
    </lineage>
</organism>
<gene>
    <name evidence="1" type="ORF">JGB26_29495</name>
</gene>
<keyword evidence="1" id="KW-0378">Hydrolase</keyword>
<dbReference type="SUPFAM" id="SSF53474">
    <property type="entry name" value="alpha/beta-Hydrolases"/>
    <property type="match status" value="1"/>
</dbReference>
<keyword evidence="2" id="KW-1185">Reference proteome</keyword>
<dbReference type="InterPro" id="IPR029058">
    <property type="entry name" value="AB_hydrolase_fold"/>
</dbReference>
<dbReference type="EMBL" id="JAEKOZ010000023">
    <property type="protein sequence ID" value="MBJ3811177.1"/>
    <property type="molecule type" value="Genomic_DNA"/>
</dbReference>
<reference evidence="1 2" key="1">
    <citation type="submission" date="2020-12" db="EMBL/GenBank/DDBJ databases">
        <title>Streptomyces typhae sp. nov., a novel endophytic actinomycete isolated from the root of cattail pollen (Typha angustifolia L.).</title>
        <authorList>
            <person name="Peng C."/>
            <person name="Liu C."/>
        </authorList>
    </citation>
    <scope>NUCLEOTIDE SEQUENCE [LARGE SCALE GENOMIC DNA]</scope>
    <source>
        <strain evidence="1 2">JCM 4753</strain>
    </source>
</reference>
<dbReference type="GO" id="GO:0016787">
    <property type="term" value="F:hydrolase activity"/>
    <property type="evidence" value="ECO:0007669"/>
    <property type="project" value="UniProtKB-KW"/>
</dbReference>
<accession>A0ABS0XD79</accession>
<comment type="caution">
    <text evidence="1">The sequence shown here is derived from an EMBL/GenBank/DDBJ whole genome shotgun (WGS) entry which is preliminary data.</text>
</comment>
<dbReference type="Proteomes" id="UP000634780">
    <property type="component" value="Unassembled WGS sequence"/>
</dbReference>
<dbReference type="Gene3D" id="3.40.50.1820">
    <property type="entry name" value="alpha/beta hydrolase"/>
    <property type="match status" value="1"/>
</dbReference>
<proteinExistence type="predicted"/>
<evidence type="ECO:0000313" key="2">
    <source>
        <dbReference type="Proteomes" id="UP000634780"/>
    </source>
</evidence>